<dbReference type="Proteomes" id="UP001652625">
    <property type="component" value="Chromosome 06"/>
</dbReference>
<reference evidence="3" key="1">
    <citation type="submission" date="2025-08" db="UniProtKB">
        <authorList>
            <consortium name="RefSeq"/>
        </authorList>
    </citation>
    <scope>IDENTIFICATION</scope>
</reference>
<gene>
    <name evidence="3" type="primary">LOC136081096</name>
</gene>
<proteinExistence type="predicted"/>
<keyword evidence="2" id="KW-1185">Reference proteome</keyword>
<dbReference type="GeneID" id="136081096"/>
<dbReference type="RefSeq" id="XP_065654453.1">
    <property type="nucleotide sequence ID" value="XM_065798381.1"/>
</dbReference>
<feature type="region of interest" description="Disordered" evidence="1">
    <location>
        <begin position="43"/>
        <end position="63"/>
    </location>
</feature>
<protein>
    <submittedName>
        <fullName evidence="3">Uncharacterized protein LOC136081096</fullName>
    </submittedName>
</protein>
<organism evidence="2 3">
    <name type="scientific">Hydra vulgaris</name>
    <name type="common">Hydra</name>
    <name type="synonym">Hydra attenuata</name>
    <dbReference type="NCBI Taxonomy" id="6087"/>
    <lineage>
        <taxon>Eukaryota</taxon>
        <taxon>Metazoa</taxon>
        <taxon>Cnidaria</taxon>
        <taxon>Hydrozoa</taxon>
        <taxon>Hydroidolina</taxon>
        <taxon>Anthoathecata</taxon>
        <taxon>Aplanulata</taxon>
        <taxon>Hydridae</taxon>
        <taxon>Hydra</taxon>
    </lineage>
</organism>
<feature type="compositionally biased region" description="Basic and acidic residues" evidence="1">
    <location>
        <begin position="43"/>
        <end position="52"/>
    </location>
</feature>
<accession>A0ABM4BYY3</accession>
<evidence type="ECO:0000313" key="2">
    <source>
        <dbReference type="Proteomes" id="UP001652625"/>
    </source>
</evidence>
<name>A0ABM4BYY3_HYDVU</name>
<sequence length="130" mass="14155">MIIYLSPDFSIAGVPGDTPTSSLTVKELLYSGKIEDLIGNPQKKDSLIRDGASEQSVVSKTQPHPEECFAVENEADSFLKKIKLPQCVARCGRPKGATRTTIGLPKKLQQHSSNVPVPFVKLELAKRHAS</sequence>
<evidence type="ECO:0000256" key="1">
    <source>
        <dbReference type="SAM" id="MobiDB-lite"/>
    </source>
</evidence>
<feature type="compositionally biased region" description="Polar residues" evidence="1">
    <location>
        <begin position="53"/>
        <end position="62"/>
    </location>
</feature>
<evidence type="ECO:0000313" key="3">
    <source>
        <dbReference type="RefSeq" id="XP_065654453.1"/>
    </source>
</evidence>